<protein>
    <recommendedName>
        <fullName evidence="4">General secretion pathway protein GspN</fullName>
    </recommendedName>
</protein>
<evidence type="ECO:0008006" key="4">
    <source>
        <dbReference type="Google" id="ProtNLM"/>
    </source>
</evidence>
<evidence type="ECO:0000313" key="2">
    <source>
        <dbReference type="EMBL" id="NNA42858.1"/>
    </source>
</evidence>
<gene>
    <name evidence="2" type="ORF">HBO18_01845</name>
</gene>
<accession>A0A7Y1LBD8</accession>
<dbReference type="AlphaFoldDB" id="A0A7Y1LBD8"/>
<dbReference type="EMBL" id="JAAQYK010000001">
    <property type="protein sequence ID" value="NNA42858.1"/>
    <property type="molecule type" value="Genomic_DNA"/>
</dbReference>
<feature type="region of interest" description="Disordered" evidence="1">
    <location>
        <begin position="163"/>
        <end position="184"/>
    </location>
</feature>
<proteinExistence type="predicted"/>
<evidence type="ECO:0000256" key="1">
    <source>
        <dbReference type="SAM" id="MobiDB-lite"/>
    </source>
</evidence>
<comment type="caution">
    <text evidence="2">The sequence shown here is derived from an EMBL/GenBank/DDBJ whole genome shotgun (WGS) entry which is preliminary data.</text>
</comment>
<organism evidence="2 3">
    <name type="scientific">Pseudomonas lactis</name>
    <dbReference type="NCBI Taxonomy" id="1615674"/>
    <lineage>
        <taxon>Bacteria</taxon>
        <taxon>Pseudomonadati</taxon>
        <taxon>Pseudomonadota</taxon>
        <taxon>Gammaproteobacteria</taxon>
        <taxon>Pseudomonadales</taxon>
        <taxon>Pseudomonadaceae</taxon>
        <taxon>Pseudomonas</taxon>
    </lineage>
</organism>
<sequence length="184" mass="20056">MRHFLLSIRWLSAIVLGLLGLCLILLNGAGTEIQWLPALSQSTAPVKTAIAADPTPVALSAYEQTWGKPLFNAQRQPDPPPTEALEKTPSLLNDLTLAGVIASGSLRKAFFRTSRGQQLAAFEQQQLPNGWRVVQIEPERVLMTKGANTQTLKLLQLKVPQNIPLKTSTPPFPSLPDTSKDSDL</sequence>
<dbReference type="Proteomes" id="UP000583279">
    <property type="component" value="Unassembled WGS sequence"/>
</dbReference>
<dbReference type="RefSeq" id="WP_169855175.1">
    <property type="nucleotide sequence ID" value="NZ_JAAQYK010000001.1"/>
</dbReference>
<evidence type="ECO:0000313" key="3">
    <source>
        <dbReference type="Proteomes" id="UP000583279"/>
    </source>
</evidence>
<reference evidence="2 3" key="1">
    <citation type="journal article" date="2020" name="Front. Microbiol.">
        <title>Genetic Organization of the aprX-lipA2 Operon Affects the Proteolytic Potential of Pseudomonas Species in Milk.</title>
        <authorList>
            <person name="Maier C."/>
            <person name="Huptas C."/>
            <person name="von Neubeck M."/>
            <person name="Scherer S."/>
            <person name="Wenning M."/>
            <person name="Lucking G."/>
        </authorList>
    </citation>
    <scope>NUCLEOTIDE SEQUENCE [LARGE SCALE GENOMIC DNA]</scope>
    <source>
        <strain evidence="2 3">WS 4997</strain>
    </source>
</reference>
<name>A0A7Y1LBD8_9PSED</name>